<dbReference type="eggNOG" id="COG2831">
    <property type="taxonomic scope" value="Bacteria"/>
</dbReference>
<comment type="caution">
    <text evidence="2">The sequence shown here is derived from an EMBL/GenBank/DDBJ whole genome shotgun (WGS) entry which is preliminary data.</text>
</comment>
<dbReference type="Pfam" id="PF18676">
    <property type="entry name" value="MBG_2"/>
    <property type="match status" value="1"/>
</dbReference>
<keyword evidence="3" id="KW-1185">Reference proteome</keyword>
<dbReference type="PATRIC" id="fig|1346330.5.peg.4108"/>
<dbReference type="Proteomes" id="UP000016584">
    <property type="component" value="Unassembled WGS sequence"/>
</dbReference>
<gene>
    <name evidence="2" type="ORF">M472_01215</name>
</gene>
<dbReference type="InterPro" id="IPR041286">
    <property type="entry name" value="MBG_2"/>
</dbReference>
<organism evidence="2 3">
    <name type="scientific">Sphingobacterium paucimobilis HER1398</name>
    <dbReference type="NCBI Taxonomy" id="1346330"/>
    <lineage>
        <taxon>Bacteria</taxon>
        <taxon>Pseudomonadati</taxon>
        <taxon>Bacteroidota</taxon>
        <taxon>Sphingobacteriia</taxon>
        <taxon>Sphingobacteriales</taxon>
        <taxon>Sphingobacteriaceae</taxon>
        <taxon>Sphingobacterium</taxon>
    </lineage>
</organism>
<protein>
    <recommendedName>
        <fullName evidence="1">MBG domain-containing protein</fullName>
    </recommendedName>
</protein>
<dbReference type="InterPro" id="IPR005046">
    <property type="entry name" value="DUF285"/>
</dbReference>
<evidence type="ECO:0000313" key="3">
    <source>
        <dbReference type="Proteomes" id="UP000016584"/>
    </source>
</evidence>
<dbReference type="eggNOG" id="COG5492">
    <property type="taxonomic scope" value="Bacteria"/>
</dbReference>
<reference evidence="2 3" key="1">
    <citation type="journal article" date="2013" name="Genome Announc.">
        <title>The Draft Genome Sequence of Sphingomonas paucimobilis Strain HER1398 (Proteobacteria), Host to the Giant PAU Phage, Indicates That It Is a Member of the Genus Sphingobacterium (Bacteroidetes).</title>
        <authorList>
            <person name="White R.A.III."/>
            <person name="Suttle C.A."/>
        </authorList>
    </citation>
    <scope>NUCLEOTIDE SEQUENCE [LARGE SCALE GENOMIC DNA]</scope>
    <source>
        <strain evidence="2 3">HER1398</strain>
    </source>
</reference>
<dbReference type="eggNOG" id="COG3291">
    <property type="taxonomic scope" value="Bacteria"/>
</dbReference>
<dbReference type="NCBIfam" id="TIGR02167">
    <property type="entry name" value="Liste_lipo_26"/>
    <property type="match status" value="5"/>
</dbReference>
<dbReference type="Pfam" id="PF13585">
    <property type="entry name" value="CHU_C"/>
    <property type="match status" value="1"/>
</dbReference>
<evidence type="ECO:0000259" key="1">
    <source>
        <dbReference type="Pfam" id="PF18676"/>
    </source>
</evidence>
<dbReference type="STRING" id="1346330.M472_01215"/>
<name>U2H6P0_9SPHI</name>
<evidence type="ECO:0000313" key="2">
    <source>
        <dbReference type="EMBL" id="ERJ57376.1"/>
    </source>
</evidence>
<dbReference type="SUPFAM" id="SSF141571">
    <property type="entry name" value="Pentapeptide repeat-like"/>
    <property type="match status" value="1"/>
</dbReference>
<feature type="domain" description="MBG" evidence="1">
    <location>
        <begin position="1203"/>
        <end position="1275"/>
    </location>
</feature>
<accession>U2H6P0</accession>
<dbReference type="Pfam" id="PF03382">
    <property type="entry name" value="DUF285"/>
    <property type="match status" value="3"/>
</dbReference>
<proteinExistence type="predicted"/>
<dbReference type="InterPro" id="IPR011889">
    <property type="entry name" value="Liste_lipo_26"/>
</dbReference>
<sequence>MLFFVGLGLGTGAAYAKDGEAKRKNSLVSGNFITEWDLSKPRHPSAGVTTSINFGVNVSGTVHYTWRSSAGESGSGTITASTPKLEIRELPQDGKITLELEPANLTGFYMNKSDDKQRLVNVAQWGTAKWSSMAYMLYGCISLDIDAVDIPDLSSTGSVQEMFTGCSSLTGPQNIAAWDISEMIYMSGIFKDASSFNQNISAWDVSSGTDMSDMFSGATSFNQNLGSWNLKEVTNLIGVFDNSGMDCMNYSATLMGWAANPNTNIITDGSLHLGATGIEYGTNAQAARTKLTGENGWQIYGDVDGKGICESGRDFITEWDMSKTGSSAVNSPTAITFNVEANGPVDYIWTTLDGTTESGVLAVNNSRATIPNIPVGSRFVLSLGSSNLTYFALYNADSRRLVDVKQWGTSKWKSMENAYSNSSLENVSAEDIPDLSGVTSMEGMFRSSGSLLSVRHIGLWDTDNVKNMSSLFSSAALFNEDISHWKTSNVENMSFMFWQAGAFNHALDSWNTKNVTTMSNMFCGAEVFNQDLDSWNTSSVTDMHGMFEGAKAFNGNIGSWDIRNVTNMSMMFESTESFNQNISNWKIDAADNMEYMFQHAKVFNQDLSQWNTENVTVMGFMFNEAKAFNQNLGRWNLSNVNGISNIFDNSGMDCINYSNTLIGWATNPDTPDDLFLGGEGLTYGTNAQAAHNVLTVAKGWEIADDVAGIEACVSPNLFITEWDLSKNLIAGYIRFKVEVSGEVSYTWVTTDGTKSGDGTISNGQTDVYISGLPVGSKVVLNLESQNLKYFSISGGVKAHLVDVRQWGTSTWTNMEWAFSGAESLTVVTAKDIPDLSQVRSMWYMFDGCKTLVSVTNMELWNTEHITKMACLFRGSTQFNQNIGSWNTKNVEDMSAMFLWAKSFNQDIGNWNTEKVKDMSTMFSEAEAFNQNLDKWNVGSVENMERMFNYASLFNGNIDNWDTQKVTTMGSMFSGASAFNRDITGWNIEQVENMESMFSEASVFNQDLSKWDVQNVQAMTMMLYNAKAFNQDLGGWNLSAVTDLYLILDSSGMDCFNYSSTLNGWAANLNTPVDLPLGGAGLTYGLSATEAHDRLVSDKGWDIPDDIAGMEYCAAQVAQTIDPIADIVKIYGDPAFDPGATATSGLEVSYVSADNSIAEYNSANKVIEIKKVGVVRITAQQPGSVKYLAAPDVTFELTVKPAALTVAAQAKTKMYGDRDPELSYMVNTNDLKNGDTDAVLTGKLTRIPGEDVGTYPIELGSLEATNYTIDYVGANLEITKAALTGLLLEDVEFDYDGTAKSLLLKGTGIELLDVEYHGNNQINAGSYKVTAEVKANANHEGGVFTATLLIHKAKQTITFHAPEEIKRSTPTITLEAIATSGLQVALHVNGAPIKMSTKEEIRELLKGATLVVTAVQPGNENYEAAVPVEATIRIVDDEKSTVIRPHRAVSPNYDGINEFFQLDGIEDHLDNKVTIFDKNGVVMAEIVGYNNQDKKYTGEWHRDGTYYYYLDVKENGKWRREKGYFVVRR</sequence>
<dbReference type="EMBL" id="ATDL01000022">
    <property type="protein sequence ID" value="ERJ57376.1"/>
    <property type="molecule type" value="Genomic_DNA"/>
</dbReference>